<accession>A0A328BBQ6</accession>
<dbReference type="SUPFAM" id="SSF52833">
    <property type="entry name" value="Thioredoxin-like"/>
    <property type="match status" value="1"/>
</dbReference>
<dbReference type="InterPro" id="IPR036249">
    <property type="entry name" value="Thioredoxin-like_sf"/>
</dbReference>
<dbReference type="PANTHER" id="PTHR43640:SF1">
    <property type="entry name" value="THIOREDOXIN-DEPENDENT PEROXIREDOXIN"/>
    <property type="match status" value="1"/>
</dbReference>
<evidence type="ECO:0000313" key="3">
    <source>
        <dbReference type="EMBL" id="RAK64940.1"/>
    </source>
</evidence>
<dbReference type="GO" id="GO:0016209">
    <property type="term" value="F:antioxidant activity"/>
    <property type="evidence" value="ECO:0007669"/>
    <property type="project" value="InterPro"/>
</dbReference>
<dbReference type="InterPro" id="IPR013766">
    <property type="entry name" value="Thioredoxin_domain"/>
</dbReference>
<proteinExistence type="predicted"/>
<protein>
    <submittedName>
        <fullName evidence="3">Thioredoxin family protein</fullName>
    </submittedName>
</protein>
<dbReference type="PROSITE" id="PS51352">
    <property type="entry name" value="THIOREDOXIN_2"/>
    <property type="match status" value="1"/>
</dbReference>
<name>A0A328BBQ6_9CAUL</name>
<feature type="chain" id="PRO_5016398171" evidence="1">
    <location>
        <begin position="23"/>
        <end position="205"/>
    </location>
</feature>
<dbReference type="GO" id="GO:0016491">
    <property type="term" value="F:oxidoreductase activity"/>
    <property type="evidence" value="ECO:0007669"/>
    <property type="project" value="InterPro"/>
</dbReference>
<gene>
    <name evidence="3" type="ORF">DJ019_13115</name>
</gene>
<organism evidence="3 4">
    <name type="scientific">Phenylobacterium kunshanense</name>
    <dbReference type="NCBI Taxonomy" id="1445034"/>
    <lineage>
        <taxon>Bacteria</taxon>
        <taxon>Pseudomonadati</taxon>
        <taxon>Pseudomonadota</taxon>
        <taxon>Alphaproteobacteria</taxon>
        <taxon>Caulobacterales</taxon>
        <taxon>Caulobacteraceae</taxon>
        <taxon>Phenylobacterium</taxon>
    </lineage>
</organism>
<dbReference type="RefSeq" id="WP_111276478.1">
    <property type="nucleotide sequence ID" value="NZ_QFYS01000005.1"/>
</dbReference>
<evidence type="ECO:0000256" key="1">
    <source>
        <dbReference type="SAM" id="SignalP"/>
    </source>
</evidence>
<dbReference type="AlphaFoldDB" id="A0A328BBQ6"/>
<comment type="caution">
    <text evidence="3">The sequence shown here is derived from an EMBL/GenBank/DDBJ whole genome shotgun (WGS) entry which is preliminary data.</text>
</comment>
<keyword evidence="4" id="KW-1185">Reference proteome</keyword>
<dbReference type="Proteomes" id="UP000249524">
    <property type="component" value="Unassembled WGS sequence"/>
</dbReference>
<dbReference type="InterPro" id="IPR047262">
    <property type="entry name" value="PRX-like1"/>
</dbReference>
<dbReference type="PANTHER" id="PTHR43640">
    <property type="entry name" value="OS07G0260300 PROTEIN"/>
    <property type="match status" value="1"/>
</dbReference>
<dbReference type="InterPro" id="IPR000866">
    <property type="entry name" value="AhpC/TSA"/>
</dbReference>
<feature type="domain" description="Thioredoxin" evidence="2">
    <location>
        <begin position="24"/>
        <end position="179"/>
    </location>
</feature>
<feature type="signal peptide" evidence="1">
    <location>
        <begin position="1"/>
        <end position="22"/>
    </location>
</feature>
<dbReference type="CDD" id="cd02969">
    <property type="entry name" value="PRX_like1"/>
    <property type="match status" value="1"/>
</dbReference>
<dbReference type="EMBL" id="QFYS01000005">
    <property type="protein sequence ID" value="RAK64940.1"/>
    <property type="molecule type" value="Genomic_DNA"/>
</dbReference>
<keyword evidence="1" id="KW-0732">Signal</keyword>
<dbReference type="Gene3D" id="3.40.30.10">
    <property type="entry name" value="Glutaredoxin"/>
    <property type="match status" value="1"/>
</dbReference>
<dbReference type="OrthoDB" id="9809746at2"/>
<sequence length="205" mass="21144">MIDRRLTLGLLAAAAAASPALAAPTIGQPAPGFSAVDADGRTRSLSEFRGKTVVLEWTNNGCPYVQKHYNSGSMQSLQTTAAKDGVAWLTIVSSAPGMQGHLTGAEAKAWKAREKAASTAVLLDPTGAVGRAYDAKTTPHMYIIDKTGKLVYMGGIDDRASASPESLKGATNYVSAALADVKAGRPVAQAATRPYGCSVKYGSAG</sequence>
<dbReference type="Pfam" id="PF00578">
    <property type="entry name" value="AhpC-TSA"/>
    <property type="match status" value="1"/>
</dbReference>
<evidence type="ECO:0000313" key="4">
    <source>
        <dbReference type="Proteomes" id="UP000249524"/>
    </source>
</evidence>
<evidence type="ECO:0000259" key="2">
    <source>
        <dbReference type="PROSITE" id="PS51352"/>
    </source>
</evidence>
<reference evidence="3 4" key="1">
    <citation type="submission" date="2018-05" db="EMBL/GenBank/DDBJ databases">
        <authorList>
            <person name="Lanie J.A."/>
            <person name="Ng W.-L."/>
            <person name="Kazmierczak K.M."/>
            <person name="Andrzejewski T.M."/>
            <person name="Davidsen T.M."/>
            <person name="Wayne K.J."/>
            <person name="Tettelin H."/>
            <person name="Glass J.I."/>
            <person name="Rusch D."/>
            <person name="Podicherti R."/>
            <person name="Tsui H.-C.T."/>
            <person name="Winkler M.E."/>
        </authorList>
    </citation>
    <scope>NUCLEOTIDE SEQUENCE [LARGE SCALE GENOMIC DNA]</scope>
    <source>
        <strain evidence="3 4">BUT-10</strain>
    </source>
</reference>